<evidence type="ECO:0000313" key="1">
    <source>
        <dbReference type="EMBL" id="OPF19780.1"/>
    </source>
</evidence>
<gene>
    <name evidence="1" type="ORF">B1L04_03075</name>
</gene>
<sequence length="104" mass="11711">MSVESSVESNPIKQIPPSFHQFEEAHKEEITALSLIVAKITSRSIEEVKPRLDIMLSELVEGKTPLFDSQQWEADMRLLAEGADIIPVLSDEAFTRESIYGNHD</sequence>
<dbReference type="RefSeq" id="WP_079205742.1">
    <property type="nucleotide sequence ID" value="NZ_MVGR01000002.1"/>
</dbReference>
<dbReference type="EMBL" id="MVGR01000002">
    <property type="protein sequence ID" value="OPF19780.1"/>
    <property type="molecule type" value="Genomic_DNA"/>
</dbReference>
<evidence type="ECO:0000313" key="2">
    <source>
        <dbReference type="Proteomes" id="UP000189835"/>
    </source>
</evidence>
<protein>
    <submittedName>
        <fullName evidence="1">Uncharacterized protein</fullName>
    </submittedName>
</protein>
<dbReference type="Proteomes" id="UP000189835">
    <property type="component" value="Unassembled WGS sequence"/>
</dbReference>
<reference evidence="1 2" key="1">
    <citation type="submission" date="2017-02" db="EMBL/GenBank/DDBJ databases">
        <title>Genome sequence of Microcystis aeruginosa KW.</title>
        <authorList>
            <person name="Oh H.-M."/>
            <person name="Ahn C.-Y."/>
            <person name="Jeong H."/>
            <person name="Srivastava A."/>
            <person name="Lee H.-G."/>
            <person name="Kang S.-R."/>
        </authorList>
    </citation>
    <scope>NUCLEOTIDE SEQUENCE [LARGE SCALE GENOMIC DNA]</scope>
    <source>
        <strain evidence="1 2">KW</strain>
    </source>
</reference>
<name>A0A1V4BZ33_MICAE</name>
<organism evidence="1 2">
    <name type="scientific">Microcystis aeruginosa KW</name>
    <dbReference type="NCBI Taxonomy" id="1960155"/>
    <lineage>
        <taxon>Bacteria</taxon>
        <taxon>Bacillati</taxon>
        <taxon>Cyanobacteriota</taxon>
        <taxon>Cyanophyceae</taxon>
        <taxon>Oscillatoriophycideae</taxon>
        <taxon>Chroococcales</taxon>
        <taxon>Microcystaceae</taxon>
        <taxon>Microcystis</taxon>
    </lineage>
</organism>
<proteinExistence type="predicted"/>
<accession>A0A1V4BZ33</accession>
<comment type="caution">
    <text evidence="1">The sequence shown here is derived from an EMBL/GenBank/DDBJ whole genome shotgun (WGS) entry which is preliminary data.</text>
</comment>
<dbReference type="AlphaFoldDB" id="A0A1V4BZ33"/>